<organism evidence="3 4">
    <name type="scientific">Colletotrichum tabaci</name>
    <dbReference type="NCBI Taxonomy" id="1209068"/>
    <lineage>
        <taxon>Eukaryota</taxon>
        <taxon>Fungi</taxon>
        <taxon>Dikarya</taxon>
        <taxon>Ascomycota</taxon>
        <taxon>Pezizomycotina</taxon>
        <taxon>Sordariomycetes</taxon>
        <taxon>Hypocreomycetidae</taxon>
        <taxon>Glomerellales</taxon>
        <taxon>Glomerellaceae</taxon>
        <taxon>Colletotrichum</taxon>
        <taxon>Colletotrichum destructivum species complex</taxon>
    </lineage>
</organism>
<comment type="caution">
    <text evidence="3">The sequence shown here is derived from an EMBL/GenBank/DDBJ whole genome shotgun (WGS) entry which is preliminary data.</text>
</comment>
<keyword evidence="4" id="KW-1185">Reference proteome</keyword>
<evidence type="ECO:0000256" key="1">
    <source>
        <dbReference type="SAM" id="MobiDB-lite"/>
    </source>
</evidence>
<keyword evidence="2" id="KW-0472">Membrane</keyword>
<feature type="region of interest" description="Disordered" evidence="1">
    <location>
        <begin position="91"/>
        <end position="176"/>
    </location>
</feature>
<dbReference type="InterPro" id="IPR053008">
    <property type="entry name" value="Phomopsin_biosynth_assoc"/>
</dbReference>
<keyword evidence="2" id="KW-0812">Transmembrane</keyword>
<dbReference type="Proteomes" id="UP001327957">
    <property type="component" value="Unassembled WGS sequence"/>
</dbReference>
<sequence>MASSAHQPLVSSPPEKFEDVTYDSSSEHDSEETMVMRAYRSGGRSRRRQGSCARLGKVVFLTLTVTAFVITWAATISMAWKAATERAQTTCAVAPTHQSQSLHGSSGGGTSGGGTKHTHSPAGGNSHAQSSHEMPQHEQAHEKTQSEEQSHQSSKPEHDHDHASHEHEHPNSGGARQLLHVPGYRLAYNSSYCNGVNDPEGARSRGCVFDPVHGGWVHRLCHDEELYNQFTTKNNWDWYLDENRTQPIAQEAVWRGEGGGRTYTRDDFHFRHCEFIIKSLFKNGVGKAKPLGFKVLDVGHLDHCLDRLINSNTFEIRNAYTEEVVWTKSAECYERVESLEAS</sequence>
<dbReference type="PANTHER" id="PTHR35896:SF3">
    <property type="entry name" value="MAJOR FACILITATOR SUPERFAMILY TRANSPORTER"/>
    <property type="match status" value="1"/>
</dbReference>
<dbReference type="AlphaFoldDB" id="A0AAV9TLP0"/>
<protein>
    <recommendedName>
        <fullName evidence="5">Major facilitator superfamily transporter</fullName>
    </recommendedName>
</protein>
<gene>
    <name evidence="3" type="ORF">QIS74_04289</name>
</gene>
<feature type="region of interest" description="Disordered" evidence="1">
    <location>
        <begin position="1"/>
        <end position="32"/>
    </location>
</feature>
<accession>A0AAV9TLP0</accession>
<name>A0AAV9TLP0_9PEZI</name>
<feature type="compositionally biased region" description="Basic and acidic residues" evidence="1">
    <location>
        <begin position="134"/>
        <end position="170"/>
    </location>
</feature>
<feature type="transmembrane region" description="Helical" evidence="2">
    <location>
        <begin position="55"/>
        <end position="80"/>
    </location>
</feature>
<evidence type="ECO:0008006" key="5">
    <source>
        <dbReference type="Google" id="ProtNLM"/>
    </source>
</evidence>
<evidence type="ECO:0000313" key="3">
    <source>
        <dbReference type="EMBL" id="KAK6222587.1"/>
    </source>
</evidence>
<proteinExistence type="predicted"/>
<dbReference type="EMBL" id="JASAOK010000018">
    <property type="protein sequence ID" value="KAK6222587.1"/>
    <property type="molecule type" value="Genomic_DNA"/>
</dbReference>
<feature type="compositionally biased region" description="Polar residues" evidence="1">
    <location>
        <begin position="1"/>
        <end position="10"/>
    </location>
</feature>
<feature type="compositionally biased region" description="Gly residues" evidence="1">
    <location>
        <begin position="105"/>
        <end position="115"/>
    </location>
</feature>
<keyword evidence="2" id="KW-1133">Transmembrane helix</keyword>
<dbReference type="PANTHER" id="PTHR35896">
    <property type="entry name" value="IG-LIKE DOMAIN-CONTAINING PROTEIN"/>
    <property type="match status" value="1"/>
</dbReference>
<reference evidence="3 4" key="1">
    <citation type="submission" date="2023-04" db="EMBL/GenBank/DDBJ databases">
        <title>Colletotrichum tabacum stain YC1 causing leaf anthracnose on Nicotiana tabacum(L.) cv.</title>
        <authorList>
            <person name="Ji Z."/>
            <person name="Wang M."/>
            <person name="Zhang J."/>
            <person name="Wang N."/>
            <person name="Zhou Z."/>
        </authorList>
    </citation>
    <scope>NUCLEOTIDE SEQUENCE [LARGE SCALE GENOMIC DNA]</scope>
    <source>
        <strain evidence="3 4">YC1</strain>
    </source>
</reference>
<evidence type="ECO:0000313" key="4">
    <source>
        <dbReference type="Proteomes" id="UP001327957"/>
    </source>
</evidence>
<evidence type="ECO:0000256" key="2">
    <source>
        <dbReference type="SAM" id="Phobius"/>
    </source>
</evidence>